<dbReference type="RefSeq" id="WP_184007817.1">
    <property type="nucleotide sequence ID" value="NZ_JACIJS010000001.1"/>
</dbReference>
<gene>
    <name evidence="2" type="ORF">FHS89_000342</name>
</gene>
<feature type="domain" description="DUF427" evidence="1">
    <location>
        <begin position="26"/>
        <end position="117"/>
    </location>
</feature>
<dbReference type="Proteomes" id="UP000553766">
    <property type="component" value="Unassembled WGS sequence"/>
</dbReference>
<organism evidence="2 3">
    <name type="scientific">Rubricella aquisinus</name>
    <dbReference type="NCBI Taxonomy" id="2028108"/>
    <lineage>
        <taxon>Bacteria</taxon>
        <taxon>Pseudomonadati</taxon>
        <taxon>Pseudomonadota</taxon>
        <taxon>Alphaproteobacteria</taxon>
        <taxon>Rhodobacterales</taxon>
        <taxon>Paracoccaceae</taxon>
        <taxon>Rubricella</taxon>
    </lineage>
</organism>
<dbReference type="InterPro" id="IPR038694">
    <property type="entry name" value="DUF427_sf"/>
</dbReference>
<evidence type="ECO:0000259" key="1">
    <source>
        <dbReference type="Pfam" id="PF04248"/>
    </source>
</evidence>
<dbReference type="PANTHER" id="PTHR43058">
    <property type="entry name" value="SLR0655 PROTEIN"/>
    <property type="match status" value="1"/>
</dbReference>
<proteinExistence type="predicted"/>
<accession>A0A840WVR6</accession>
<dbReference type="Gene3D" id="2.170.150.40">
    <property type="entry name" value="Domain of unknown function (DUF427)"/>
    <property type="match status" value="1"/>
</dbReference>
<comment type="caution">
    <text evidence="2">The sequence shown here is derived from an EMBL/GenBank/DDBJ whole genome shotgun (WGS) entry which is preliminary data.</text>
</comment>
<reference evidence="2 3" key="1">
    <citation type="submission" date="2020-08" db="EMBL/GenBank/DDBJ databases">
        <title>Genomic Encyclopedia of Type Strains, Phase IV (KMG-IV): sequencing the most valuable type-strain genomes for metagenomic binning, comparative biology and taxonomic classification.</title>
        <authorList>
            <person name="Goeker M."/>
        </authorList>
    </citation>
    <scope>NUCLEOTIDE SEQUENCE [LARGE SCALE GENOMIC DNA]</scope>
    <source>
        <strain evidence="2 3">DSM 103377</strain>
    </source>
</reference>
<evidence type="ECO:0000313" key="2">
    <source>
        <dbReference type="EMBL" id="MBB5514344.1"/>
    </source>
</evidence>
<dbReference type="EMBL" id="JACIJS010000001">
    <property type="protein sequence ID" value="MBB5514344.1"/>
    <property type="molecule type" value="Genomic_DNA"/>
</dbReference>
<protein>
    <submittedName>
        <fullName evidence="2">Uncharacterized protein (DUF427 family)</fullName>
    </submittedName>
</protein>
<dbReference type="AlphaFoldDB" id="A0A840WVR6"/>
<dbReference type="InterPro" id="IPR007361">
    <property type="entry name" value="DUF427"/>
</dbReference>
<keyword evidence="3" id="KW-1185">Reference proteome</keyword>
<evidence type="ECO:0000313" key="3">
    <source>
        <dbReference type="Proteomes" id="UP000553766"/>
    </source>
</evidence>
<name>A0A840WVR6_9RHOB</name>
<dbReference type="PANTHER" id="PTHR43058:SF1">
    <property type="entry name" value="DUF427 DOMAIN-CONTAINING PROTEIN"/>
    <property type="match status" value="1"/>
</dbReference>
<dbReference type="Pfam" id="PF04248">
    <property type="entry name" value="NTP_transf_9"/>
    <property type="match status" value="1"/>
</dbReference>
<sequence length="158" mass="17311">MTELTPENVQCYPRPPQLERVDLPLTIHFAGKEIARTDSGFRVLETHHAPTYYLPQAHFLPGCLRPAKGQSLCEWKGEARYFDIVLGTSEAAGAAWCYPTPTAPFAALRGHIAVYAEPMDACFVGDVQVTPQPGNFYGGWVTPNLIGTVKGAPGTNHW</sequence>